<organism evidence="1 2">
    <name type="scientific">Cuscuta europaea</name>
    <name type="common">European dodder</name>
    <dbReference type="NCBI Taxonomy" id="41803"/>
    <lineage>
        <taxon>Eukaryota</taxon>
        <taxon>Viridiplantae</taxon>
        <taxon>Streptophyta</taxon>
        <taxon>Embryophyta</taxon>
        <taxon>Tracheophyta</taxon>
        <taxon>Spermatophyta</taxon>
        <taxon>Magnoliopsida</taxon>
        <taxon>eudicotyledons</taxon>
        <taxon>Gunneridae</taxon>
        <taxon>Pentapetalae</taxon>
        <taxon>asterids</taxon>
        <taxon>lamiids</taxon>
        <taxon>Solanales</taxon>
        <taxon>Convolvulaceae</taxon>
        <taxon>Cuscuteae</taxon>
        <taxon>Cuscuta</taxon>
        <taxon>Cuscuta subgen. Cuscuta</taxon>
    </lineage>
</organism>
<sequence length="144" mass="16580">MGNKTMDMPPHCSRKTKHSHRVTFLMAITTPDFPVCLSCCESQGTRVQATAFQGDIEGIDQRLELHSTYQISNAYVKTIIDLKLCVDDKYPYLWSFKRRTFIKDVKPEGQIDYHHLAQEGITPFAAFFDAYVHDSRISTLFRCP</sequence>
<dbReference type="Proteomes" id="UP001152484">
    <property type="component" value="Unassembled WGS sequence"/>
</dbReference>
<proteinExistence type="predicted"/>
<name>A0A9P0YKE6_CUSEU</name>
<protein>
    <submittedName>
        <fullName evidence="1">Uncharacterized protein</fullName>
    </submittedName>
</protein>
<evidence type="ECO:0000313" key="1">
    <source>
        <dbReference type="EMBL" id="CAH9065301.1"/>
    </source>
</evidence>
<dbReference type="EMBL" id="CAMAPE010000005">
    <property type="protein sequence ID" value="CAH9065301.1"/>
    <property type="molecule type" value="Genomic_DNA"/>
</dbReference>
<dbReference type="InterPro" id="IPR012340">
    <property type="entry name" value="NA-bd_OB-fold"/>
</dbReference>
<evidence type="ECO:0000313" key="2">
    <source>
        <dbReference type="Proteomes" id="UP001152484"/>
    </source>
</evidence>
<dbReference type="AlphaFoldDB" id="A0A9P0YKE6"/>
<reference evidence="1" key="1">
    <citation type="submission" date="2022-07" db="EMBL/GenBank/DDBJ databases">
        <authorList>
            <person name="Macas J."/>
            <person name="Novak P."/>
            <person name="Neumann P."/>
        </authorList>
    </citation>
    <scope>NUCLEOTIDE SEQUENCE</scope>
</reference>
<comment type="caution">
    <text evidence="1">The sequence shown here is derived from an EMBL/GenBank/DDBJ whole genome shotgun (WGS) entry which is preliminary data.</text>
</comment>
<dbReference type="OrthoDB" id="1305634at2759"/>
<dbReference type="Gene3D" id="2.40.50.140">
    <property type="entry name" value="Nucleic acid-binding proteins"/>
    <property type="match status" value="1"/>
</dbReference>
<gene>
    <name evidence="1" type="ORF">CEURO_LOCUS2196</name>
</gene>
<accession>A0A9P0YKE6</accession>
<keyword evidence="2" id="KW-1185">Reference proteome</keyword>